<evidence type="ECO:0000313" key="2">
    <source>
        <dbReference type="Proteomes" id="UP000233535"/>
    </source>
</evidence>
<dbReference type="OrthoDB" id="1454494at2"/>
<proteinExistence type="predicted"/>
<dbReference type="RefSeq" id="WP_101263174.1">
    <property type="nucleotide sequence ID" value="NZ_MVDD01000021.1"/>
</dbReference>
<dbReference type="Proteomes" id="UP000233535">
    <property type="component" value="Unassembled WGS sequence"/>
</dbReference>
<keyword evidence="2" id="KW-1185">Reference proteome</keyword>
<evidence type="ECO:0000313" key="1">
    <source>
        <dbReference type="EMBL" id="PKQ60787.1"/>
    </source>
</evidence>
<dbReference type="AlphaFoldDB" id="A0A2N3HRY8"/>
<dbReference type="EMBL" id="MVDD01000021">
    <property type="protein sequence ID" value="PKQ60787.1"/>
    <property type="molecule type" value="Genomic_DNA"/>
</dbReference>
<organism evidence="1 2">
    <name type="scientific">Labilibaculum filiforme</name>
    <dbReference type="NCBI Taxonomy" id="1940526"/>
    <lineage>
        <taxon>Bacteria</taxon>
        <taxon>Pseudomonadati</taxon>
        <taxon>Bacteroidota</taxon>
        <taxon>Bacteroidia</taxon>
        <taxon>Marinilabiliales</taxon>
        <taxon>Marinifilaceae</taxon>
        <taxon>Labilibaculum</taxon>
    </lineage>
</organism>
<name>A0A2N3HRY8_9BACT</name>
<protein>
    <submittedName>
        <fullName evidence="1">Uncharacterized protein</fullName>
    </submittedName>
</protein>
<accession>A0A2N3HRY8</accession>
<reference evidence="1 2" key="1">
    <citation type="journal article" date="2017" name="Front. Microbiol.">
        <title>Labilibaculum manganireducens gen. nov., sp. nov. and Labilibaculum filiforme sp. nov., Novel Bacteroidetes Isolated from Subsurface Sediments of the Baltic Sea.</title>
        <authorList>
            <person name="Vandieken V."/>
            <person name="Marshall I.P."/>
            <person name="Niemann H."/>
            <person name="Engelen B."/>
            <person name="Cypionka H."/>
        </authorList>
    </citation>
    <scope>NUCLEOTIDE SEQUENCE [LARGE SCALE GENOMIC DNA]</scope>
    <source>
        <strain evidence="1 2">59.16B</strain>
    </source>
</reference>
<comment type="caution">
    <text evidence="1">The sequence shown here is derived from an EMBL/GenBank/DDBJ whole genome shotgun (WGS) entry which is preliminary data.</text>
</comment>
<gene>
    <name evidence="1" type="ORF">BZG02_18125</name>
</gene>
<sequence length="211" mass="23968">MKKFEDYKGSGWGHETRREMFFAACKYLGQNPTHIENIYGAGFHSVLQTSTVQLTGEGLNKVKNDPEIQSLQTSIVRDIKSDSDYKKAIVTRSITKNIQLGGQRADAAMWKQALGISKWADEYSPTWQVACNELTWLLRSVPVRYRAQADTSGKITISYRFTDTFDLRPNWQTRSMEYNAICTVLGVIYHDVIGCNDELKIQGSWVVAIND</sequence>